<gene>
    <name evidence="2" type="ORF">CB5_LOCUS13114</name>
</gene>
<organism evidence="2">
    <name type="scientific">Ananas comosus var. bracteatus</name>
    <name type="common">red pineapple</name>
    <dbReference type="NCBI Taxonomy" id="296719"/>
    <lineage>
        <taxon>Eukaryota</taxon>
        <taxon>Viridiplantae</taxon>
        <taxon>Streptophyta</taxon>
        <taxon>Embryophyta</taxon>
        <taxon>Tracheophyta</taxon>
        <taxon>Spermatophyta</taxon>
        <taxon>Magnoliopsida</taxon>
        <taxon>Liliopsida</taxon>
        <taxon>Poales</taxon>
        <taxon>Bromeliaceae</taxon>
        <taxon>Bromelioideae</taxon>
        <taxon>Ananas</taxon>
    </lineage>
</organism>
<feature type="region of interest" description="Disordered" evidence="1">
    <location>
        <begin position="1"/>
        <end position="39"/>
    </location>
</feature>
<proteinExistence type="predicted"/>
<feature type="region of interest" description="Disordered" evidence="1">
    <location>
        <begin position="297"/>
        <end position="324"/>
    </location>
</feature>
<reference evidence="2" key="1">
    <citation type="submission" date="2020-07" db="EMBL/GenBank/DDBJ databases">
        <authorList>
            <person name="Lin J."/>
        </authorList>
    </citation>
    <scope>NUCLEOTIDE SEQUENCE</scope>
</reference>
<feature type="compositionally biased region" description="Basic and acidic residues" evidence="1">
    <location>
        <begin position="306"/>
        <end position="315"/>
    </location>
</feature>
<sequence>MMRKKRDEPDGDVDDIESSVNVKEQTTPTPEVPEQEEPSVIDRLQAQVTALTNVVQRQETRFERLQDLLEWQIAAATATVNEGGASSSFSSSAATVSSSSLRTAAAAQQELLSSFSSSSSLRSSSRSFSSSSSSAAAAAQQEQQQSAAAAASAGAAAAAAASAGTTFSPRGTGPWSGRPVPESSFCSLGTFRVRESVLTEGPVLGDWSLLRDRFRRSVRLWPSLRTRARNAKAAVVRGDRHVTRNPEVSARSTERRWSAAMHCVRRRPQASSDGYSLLRSKLRNLRRQRSIALWQKRKEKKKNKKEMKEKKEKNKKEKKKEIKRKALDTFISLSSSLWCSTRGKLLNPSF</sequence>
<evidence type="ECO:0000256" key="1">
    <source>
        <dbReference type="SAM" id="MobiDB-lite"/>
    </source>
</evidence>
<protein>
    <submittedName>
        <fullName evidence="2">Uncharacterized protein</fullName>
    </submittedName>
</protein>
<accession>A0A6V7PGP2</accession>
<evidence type="ECO:0000313" key="2">
    <source>
        <dbReference type="EMBL" id="CAD1829903.1"/>
    </source>
</evidence>
<name>A0A6V7PGP2_ANACO</name>
<dbReference type="AlphaFoldDB" id="A0A6V7PGP2"/>
<dbReference type="EMBL" id="LR862130">
    <property type="protein sequence ID" value="CAD1829903.1"/>
    <property type="molecule type" value="Genomic_DNA"/>
</dbReference>